<dbReference type="GO" id="GO:0000178">
    <property type="term" value="C:exosome (RNase complex)"/>
    <property type="evidence" value="ECO:0007669"/>
    <property type="project" value="UniProtKB-KW"/>
</dbReference>
<evidence type="ECO:0000256" key="6">
    <source>
        <dbReference type="ARBA" id="ARBA00022723"/>
    </source>
</evidence>
<dbReference type="PROSITE" id="PS50880">
    <property type="entry name" value="TOPRIM"/>
    <property type="match status" value="1"/>
</dbReference>
<accession>I3ZSD6</accession>
<dbReference type="EMBL" id="CP003651">
    <property type="protein sequence ID" value="AFL94620.1"/>
    <property type="molecule type" value="Genomic_DNA"/>
</dbReference>
<name>I3ZSD6_THECF</name>
<comment type="catalytic activity">
    <reaction evidence="9">
        <text>ssDNA + n NTP = ssDNA/pppN(pN)n-1 hybrid + (n-1) diphosphate.</text>
        <dbReference type="EC" id="2.7.7.101"/>
    </reaction>
</comment>
<comment type="subunit">
    <text evidence="9">Forms a ternary complex with MCM helicase and DNA. Component of the archaeal exosome complex.</text>
</comment>
<keyword evidence="7" id="KW-0460">Magnesium</keyword>
<evidence type="ECO:0000256" key="8">
    <source>
        <dbReference type="ARBA" id="ARBA00023163"/>
    </source>
</evidence>
<dbReference type="Proteomes" id="UP000006064">
    <property type="component" value="Chromosome"/>
</dbReference>
<dbReference type="InterPro" id="IPR050219">
    <property type="entry name" value="DnaG_primase"/>
</dbReference>
<organism evidence="12 13">
    <name type="scientific">Thermococcus cleftensis (strain DSM 27260 / KACC 17922 / CL1)</name>
    <dbReference type="NCBI Taxonomy" id="163003"/>
    <lineage>
        <taxon>Archaea</taxon>
        <taxon>Methanobacteriati</taxon>
        <taxon>Methanobacteriota</taxon>
        <taxon>Thermococci</taxon>
        <taxon>Thermococcales</taxon>
        <taxon>Thermococcaceae</taxon>
        <taxon>Thermococcus</taxon>
    </lineage>
</organism>
<keyword evidence="5 9" id="KW-0235">DNA replication</keyword>
<dbReference type="GO" id="GO:0005737">
    <property type="term" value="C:cytoplasm"/>
    <property type="evidence" value="ECO:0007669"/>
    <property type="project" value="TreeGrafter"/>
</dbReference>
<dbReference type="GO" id="GO:0006269">
    <property type="term" value="P:DNA replication, synthesis of primer"/>
    <property type="evidence" value="ECO:0007669"/>
    <property type="project" value="UniProtKB-UniRule"/>
</dbReference>
<comment type="function">
    <text evidence="9">RNA polymerase that catalyzes the synthesis of short RNA molecules used as primers for DNA polymerase during DNA replication. Also part of the exosome, which is a complex involved in RNA degradation. Acts as a poly(A)-binding protein that enhances the interaction between heteropolymeric, adenine-rich transcripts and the exosome.</text>
</comment>
<reference evidence="12 13" key="1">
    <citation type="journal article" date="2012" name="J. Bacteriol.">
        <title>Complete Genome Sequence of the Hyperthermophilic Archaeon Thermococcus sp. Strain CL1, Isolated from a Paralvinella sp. Polychaete Worm Collected from a Hydrothermal Vent.</title>
        <authorList>
            <person name="Jung J.H."/>
            <person name="Holden J.F."/>
            <person name="Seo D.H."/>
            <person name="Park K.H."/>
            <person name="Shin H."/>
            <person name="Ryu S."/>
            <person name="Lee J.H."/>
            <person name="Park C.S."/>
        </authorList>
    </citation>
    <scope>NUCLEOTIDE SEQUENCE [LARGE SCALE GENOMIC DNA]</scope>
    <source>
        <strain evidence="13">DSM 27260 / KACC 17922 / CL1</strain>
    </source>
</reference>
<feature type="domain" description="Toprim" evidence="11">
    <location>
        <begin position="200"/>
        <end position="274"/>
    </location>
</feature>
<feature type="compositionally biased region" description="Basic and acidic residues" evidence="10">
    <location>
        <begin position="342"/>
        <end position="356"/>
    </location>
</feature>
<evidence type="ECO:0000256" key="1">
    <source>
        <dbReference type="ARBA" id="ARBA00022478"/>
    </source>
</evidence>
<dbReference type="PANTHER" id="PTHR30313">
    <property type="entry name" value="DNA PRIMASE"/>
    <property type="match status" value="1"/>
</dbReference>
<evidence type="ECO:0000313" key="12">
    <source>
        <dbReference type="EMBL" id="AFL94620.1"/>
    </source>
</evidence>
<keyword evidence="13" id="KW-1185">Reference proteome</keyword>
<dbReference type="HOGENOM" id="CLU_034626_0_0_2"/>
<proteinExistence type="inferred from homology"/>
<dbReference type="GO" id="GO:0003899">
    <property type="term" value="F:DNA-directed RNA polymerase activity"/>
    <property type="evidence" value="ECO:0007669"/>
    <property type="project" value="UniProtKB-UniRule"/>
</dbReference>
<dbReference type="SUPFAM" id="SSF56731">
    <property type="entry name" value="DNA primase core"/>
    <property type="match status" value="1"/>
</dbReference>
<evidence type="ECO:0000256" key="5">
    <source>
        <dbReference type="ARBA" id="ARBA00022705"/>
    </source>
</evidence>
<dbReference type="EC" id="2.7.7.101" evidence="9"/>
<dbReference type="InterPro" id="IPR020607">
    <property type="entry name" value="Primase_DnaG_arc"/>
</dbReference>
<evidence type="ECO:0000256" key="4">
    <source>
        <dbReference type="ARBA" id="ARBA00022695"/>
    </source>
</evidence>
<feature type="region of interest" description="Disordered" evidence="10">
    <location>
        <begin position="321"/>
        <end position="356"/>
    </location>
</feature>
<evidence type="ECO:0000256" key="3">
    <source>
        <dbReference type="ARBA" id="ARBA00022679"/>
    </source>
</evidence>
<evidence type="ECO:0000256" key="7">
    <source>
        <dbReference type="ARBA" id="ARBA00022842"/>
    </source>
</evidence>
<dbReference type="NCBIfam" id="NF003108">
    <property type="entry name" value="PRK04031.1-1"/>
    <property type="match status" value="1"/>
</dbReference>
<protein>
    <recommendedName>
        <fullName evidence="9">DNA primase DnaG</fullName>
        <ecNumber evidence="9">2.7.7.101</ecNumber>
    </recommendedName>
</protein>
<gene>
    <name evidence="9" type="primary">dnaG</name>
    <name evidence="12" type="ORF">CL1_0409</name>
</gene>
<keyword evidence="4 9" id="KW-0548">Nucleotidyltransferase</keyword>
<evidence type="ECO:0000256" key="2">
    <source>
        <dbReference type="ARBA" id="ARBA00022515"/>
    </source>
</evidence>
<evidence type="ECO:0000256" key="9">
    <source>
        <dbReference type="HAMAP-Rule" id="MF_00007"/>
    </source>
</evidence>
<dbReference type="InterPro" id="IPR034154">
    <property type="entry name" value="TOPRIM_DnaG/twinkle"/>
</dbReference>
<keyword evidence="9" id="KW-0271">Exosome</keyword>
<dbReference type="GO" id="GO:0008143">
    <property type="term" value="F:poly(A) binding"/>
    <property type="evidence" value="ECO:0007669"/>
    <property type="project" value="InterPro"/>
</dbReference>
<evidence type="ECO:0000313" key="13">
    <source>
        <dbReference type="Proteomes" id="UP000006064"/>
    </source>
</evidence>
<dbReference type="Pfam" id="PF13662">
    <property type="entry name" value="Toprim_4"/>
    <property type="match status" value="1"/>
</dbReference>
<keyword evidence="6" id="KW-0479">Metal-binding</keyword>
<dbReference type="Gene3D" id="3.40.1360.10">
    <property type="match status" value="1"/>
</dbReference>
<evidence type="ECO:0000259" key="11">
    <source>
        <dbReference type="PROSITE" id="PS50880"/>
    </source>
</evidence>
<comment type="similarity">
    <text evidence="9">Belongs to the archaeal DnaG primase family.</text>
</comment>
<dbReference type="SMART" id="SM00493">
    <property type="entry name" value="TOPRIM"/>
    <property type="match status" value="1"/>
</dbReference>
<dbReference type="HAMAP" id="MF_00007">
    <property type="entry name" value="DNA_primase_DnaG_arc"/>
    <property type="match status" value="1"/>
</dbReference>
<dbReference type="CDD" id="cd01029">
    <property type="entry name" value="TOPRIM_primases"/>
    <property type="match status" value="1"/>
</dbReference>
<dbReference type="AlphaFoldDB" id="I3ZSD6"/>
<dbReference type="GO" id="GO:0046872">
    <property type="term" value="F:metal ion binding"/>
    <property type="evidence" value="ECO:0007669"/>
    <property type="project" value="UniProtKB-KW"/>
</dbReference>
<dbReference type="OrthoDB" id="8643at2157"/>
<dbReference type="KEGG" id="thm:CL1_0409"/>
<keyword evidence="3 9" id="KW-0808">Transferase</keyword>
<dbReference type="GO" id="GO:0000428">
    <property type="term" value="C:DNA-directed RNA polymerase complex"/>
    <property type="evidence" value="ECO:0007669"/>
    <property type="project" value="UniProtKB-KW"/>
</dbReference>
<evidence type="ECO:0000256" key="10">
    <source>
        <dbReference type="SAM" id="MobiDB-lite"/>
    </source>
</evidence>
<dbReference type="FunFam" id="3.40.1360.10:FF:000010">
    <property type="entry name" value="DNA primase DnaG"/>
    <property type="match status" value="1"/>
</dbReference>
<keyword evidence="2 9" id="KW-0639">Primosome</keyword>
<feature type="compositionally biased region" description="Basic and acidic residues" evidence="10">
    <location>
        <begin position="321"/>
        <end position="330"/>
    </location>
</feature>
<dbReference type="RefSeq" id="WP_014788261.1">
    <property type="nucleotide sequence ID" value="NC_018015.1"/>
</dbReference>
<dbReference type="PANTHER" id="PTHR30313:SF2">
    <property type="entry name" value="DNA PRIMASE"/>
    <property type="match status" value="1"/>
</dbReference>
<dbReference type="GO" id="GO:1990077">
    <property type="term" value="C:primosome complex"/>
    <property type="evidence" value="ECO:0007669"/>
    <property type="project" value="UniProtKB-KW"/>
</dbReference>
<dbReference type="STRING" id="163003.CL1_0409"/>
<dbReference type="GeneID" id="13038088"/>
<keyword evidence="8 9" id="KW-0804">Transcription</keyword>
<dbReference type="InterPro" id="IPR006171">
    <property type="entry name" value="TOPRIM_dom"/>
</dbReference>
<sequence>MKRKKTVLHHILAEKQKFEKRKEGGGMSAKDEFGTTKYVIYAEFEANGIVERPDVVGAIFGQTEGLLGDDLDLRELQKTGRIGRIRVEVHTKAGKTYGTITVPSSLDRVETAILAAALETIDRVGPAEAKIKVLRIEDVRATKRKYIIERAKEILESLMEQEIPETQELTEEVKKAVRAKELIEYGPEKLPAGPHVPFSDSIIVVEGRADVLNLLKHGIKNAIAVEGTSVPETIIKLSKERIVTAFTDGDRGGELILKELLQVADVDYVARAPEGKEVEELTKKEIVKSLRSKVPAEQVITEIFYKGRNFYEVLREKERAKVKEERKENKPTPAVVPAQPQKAEEKKPQPEPKKEERIIKPIQQPKQSELDEFKEFVEKVKASKESVALLLDKDKKVIAEIPVREMTNQLRERKDVYAVVFNGVITQRLIDTVSESGVKYLVGARKYNVVRRPINLKIITFAE</sequence>
<keyword evidence="1 9" id="KW-0240">DNA-directed RNA polymerase</keyword>